<comment type="similarity">
    <text evidence="1 3">Belongs to the short-chain dehydrogenases/reductases (SDR) family.</text>
</comment>
<evidence type="ECO:0000256" key="1">
    <source>
        <dbReference type="ARBA" id="ARBA00006484"/>
    </source>
</evidence>
<evidence type="ECO:0000256" key="2">
    <source>
        <dbReference type="ARBA" id="ARBA00023002"/>
    </source>
</evidence>
<dbReference type="PANTHER" id="PTHR24322:SF736">
    <property type="entry name" value="RETINOL DEHYDROGENASE 10"/>
    <property type="match status" value="1"/>
</dbReference>
<dbReference type="CDD" id="cd05233">
    <property type="entry name" value="SDR_c"/>
    <property type="match status" value="1"/>
</dbReference>
<dbReference type="Gene3D" id="3.40.50.720">
    <property type="entry name" value="NAD(P)-binding Rossmann-like Domain"/>
    <property type="match status" value="1"/>
</dbReference>
<dbReference type="Pfam" id="PF00106">
    <property type="entry name" value="adh_short"/>
    <property type="match status" value="1"/>
</dbReference>
<protein>
    <submittedName>
        <fullName evidence="5">SDR family oxidoreductase</fullName>
    </submittedName>
</protein>
<name>A0ABS4DAN0_9CHLR</name>
<organism evidence="5 6">
    <name type="scientific">Candidatus Chloroploca mongolica</name>
    <dbReference type="NCBI Taxonomy" id="2528176"/>
    <lineage>
        <taxon>Bacteria</taxon>
        <taxon>Bacillati</taxon>
        <taxon>Chloroflexota</taxon>
        <taxon>Chloroflexia</taxon>
        <taxon>Chloroflexales</taxon>
        <taxon>Chloroflexineae</taxon>
        <taxon>Oscillochloridaceae</taxon>
        <taxon>Candidatus Chloroploca</taxon>
    </lineage>
</organism>
<keyword evidence="6" id="KW-1185">Reference proteome</keyword>
<dbReference type="EMBL" id="SIJK02000020">
    <property type="protein sequence ID" value="MBP1466502.1"/>
    <property type="molecule type" value="Genomic_DNA"/>
</dbReference>
<reference evidence="5 6" key="1">
    <citation type="submission" date="2021-03" db="EMBL/GenBank/DDBJ databases">
        <authorList>
            <person name="Grouzdev D.S."/>
        </authorList>
    </citation>
    <scope>NUCLEOTIDE SEQUENCE [LARGE SCALE GENOMIC DNA]</scope>
    <source>
        <strain evidence="5 6">M50-1</strain>
    </source>
</reference>
<accession>A0ABS4DAN0</accession>
<keyword evidence="2" id="KW-0560">Oxidoreductase</keyword>
<evidence type="ECO:0000313" key="5">
    <source>
        <dbReference type="EMBL" id="MBP1466502.1"/>
    </source>
</evidence>
<evidence type="ECO:0000256" key="3">
    <source>
        <dbReference type="RuleBase" id="RU000363"/>
    </source>
</evidence>
<evidence type="ECO:0000313" key="6">
    <source>
        <dbReference type="Proteomes" id="UP001193081"/>
    </source>
</evidence>
<dbReference type="InterPro" id="IPR057326">
    <property type="entry name" value="KR_dom"/>
</dbReference>
<dbReference type="PANTHER" id="PTHR24322">
    <property type="entry name" value="PKSB"/>
    <property type="match status" value="1"/>
</dbReference>
<dbReference type="InterPro" id="IPR002347">
    <property type="entry name" value="SDR_fam"/>
</dbReference>
<sequence length="268" mass="29089">MAAFTKFANRIAVLTGGASGIGHELLVQLVRRGTHVAVCDIDREKLEAAARHARASNPQVRVTTHVHDVSDEKAVGRLVKEVASEHACDAIHLLFNNAGVVGGRSFVVGQRDEWERTFAVSWFGTYYCTRAFLPMLIAADQGVVVNTSSVSGMWASLGAKSPHTAYSSAKFAVRGFTESLLVDFRAHAPHISAVLVMPGHVRTGMPSPPRSWRRALNALFADYQPVSSEQAAEVILNAVSNGDWRVIIGQDAEAVDARVRADPWTVYD</sequence>
<dbReference type="PRINTS" id="PR00080">
    <property type="entry name" value="SDRFAMILY"/>
</dbReference>
<dbReference type="SUPFAM" id="SSF51735">
    <property type="entry name" value="NAD(P)-binding Rossmann-fold domains"/>
    <property type="match status" value="1"/>
</dbReference>
<dbReference type="SMART" id="SM00822">
    <property type="entry name" value="PKS_KR"/>
    <property type="match status" value="1"/>
</dbReference>
<comment type="caution">
    <text evidence="5">The sequence shown here is derived from an EMBL/GenBank/DDBJ whole genome shotgun (WGS) entry which is preliminary data.</text>
</comment>
<evidence type="ECO:0000259" key="4">
    <source>
        <dbReference type="SMART" id="SM00822"/>
    </source>
</evidence>
<proteinExistence type="inferred from homology"/>
<feature type="domain" description="Ketoreductase" evidence="4">
    <location>
        <begin position="10"/>
        <end position="221"/>
    </location>
</feature>
<dbReference type="InterPro" id="IPR036291">
    <property type="entry name" value="NAD(P)-bd_dom_sf"/>
</dbReference>
<dbReference type="Proteomes" id="UP001193081">
    <property type="component" value="Unassembled WGS sequence"/>
</dbReference>
<gene>
    <name evidence="5" type="ORF">EYB53_012375</name>
</gene>
<dbReference type="PRINTS" id="PR00081">
    <property type="entry name" value="GDHRDH"/>
</dbReference>
<dbReference type="RefSeq" id="WP_135478498.1">
    <property type="nucleotide sequence ID" value="NZ_SIJK02000020.1"/>
</dbReference>